<evidence type="ECO:0000256" key="1">
    <source>
        <dbReference type="ARBA" id="ARBA00004370"/>
    </source>
</evidence>
<feature type="coiled-coil region" evidence="7">
    <location>
        <begin position="493"/>
        <end position="527"/>
    </location>
</feature>
<proteinExistence type="inferred from homology"/>
<evidence type="ECO:0000256" key="5">
    <source>
        <dbReference type="ARBA" id="ARBA00023054"/>
    </source>
</evidence>
<evidence type="ECO:0000256" key="8">
    <source>
        <dbReference type="SAM" id="MobiDB-lite"/>
    </source>
</evidence>
<evidence type="ECO:0000313" key="11">
    <source>
        <dbReference type="Proteomes" id="UP001159428"/>
    </source>
</evidence>
<dbReference type="AlphaFoldDB" id="A0AAU9XDD5"/>
<name>A0AAU9XDD5_9CNID</name>
<feature type="compositionally biased region" description="Polar residues" evidence="8">
    <location>
        <begin position="194"/>
        <end position="206"/>
    </location>
</feature>
<feature type="region of interest" description="Disordered" evidence="8">
    <location>
        <begin position="20"/>
        <end position="43"/>
    </location>
</feature>
<feature type="region of interest" description="Disordered" evidence="8">
    <location>
        <begin position="56"/>
        <end position="89"/>
    </location>
</feature>
<keyword evidence="6 9" id="KW-0472">Membrane</keyword>
<dbReference type="InterPro" id="IPR019394">
    <property type="entry name" value="TEX28/TMCC"/>
</dbReference>
<dbReference type="GO" id="GO:0012505">
    <property type="term" value="C:endomembrane system"/>
    <property type="evidence" value="ECO:0007669"/>
    <property type="project" value="TreeGrafter"/>
</dbReference>
<feature type="transmembrane region" description="Helical" evidence="9">
    <location>
        <begin position="572"/>
        <end position="595"/>
    </location>
</feature>
<dbReference type="GO" id="GO:0016020">
    <property type="term" value="C:membrane"/>
    <property type="evidence" value="ECO:0007669"/>
    <property type="project" value="UniProtKB-SubCell"/>
</dbReference>
<dbReference type="PANTHER" id="PTHR17613">
    <property type="entry name" value="CEREBRAL PROTEIN-11-RELATED"/>
    <property type="match status" value="1"/>
</dbReference>
<dbReference type="Pfam" id="PF10267">
    <property type="entry name" value="Tmemb_cc2"/>
    <property type="match status" value="1"/>
</dbReference>
<feature type="coiled-coil region" evidence="7">
    <location>
        <begin position="440"/>
        <end position="467"/>
    </location>
</feature>
<protein>
    <submittedName>
        <fullName evidence="10">Uncharacterized protein</fullName>
    </submittedName>
</protein>
<evidence type="ECO:0000256" key="3">
    <source>
        <dbReference type="ARBA" id="ARBA00022692"/>
    </source>
</evidence>
<feature type="compositionally biased region" description="Acidic residues" evidence="8">
    <location>
        <begin position="208"/>
        <end position="217"/>
    </location>
</feature>
<feature type="coiled-coil region" evidence="7">
    <location>
        <begin position="246"/>
        <end position="320"/>
    </location>
</feature>
<feature type="region of interest" description="Disordered" evidence="8">
    <location>
        <begin position="358"/>
        <end position="387"/>
    </location>
</feature>
<feature type="transmembrane region" description="Helical" evidence="9">
    <location>
        <begin position="602"/>
        <end position="620"/>
    </location>
</feature>
<feature type="region of interest" description="Disordered" evidence="8">
    <location>
        <begin position="141"/>
        <end position="236"/>
    </location>
</feature>
<feature type="compositionally biased region" description="Polar residues" evidence="8">
    <location>
        <begin position="158"/>
        <end position="170"/>
    </location>
</feature>
<feature type="compositionally biased region" description="Low complexity" evidence="8">
    <location>
        <begin position="62"/>
        <end position="88"/>
    </location>
</feature>
<feature type="compositionally biased region" description="Polar residues" evidence="8">
    <location>
        <begin position="360"/>
        <end position="370"/>
    </location>
</feature>
<gene>
    <name evidence="10" type="ORF">PMEA_00020912</name>
</gene>
<sequence length="664" mass="74291">MERPRQRSLQKEILIQVSEFPSRSNAPLLRQRSRSLGEGESLNPIINKKVLNVKLPKQSPRSLNNSATSLSSLDASAGSHSPSSPRSNKTLAIQRLFGRSKENHGAHSGREDSENEDGGFKLKLNVPTTRHKQFSKVLAELKERTMPSSLGRRRSKTQESSTTDSRNSADSDGGQGRPRGATSVVSSSSGAGSEVQTRARSGTGLSFNEDDSGEVDSLDGTFSSQDKEYDEVDGQIIDSEKRRQRVEHLNFKIRRTKEQIRQLQDERDEYVKEYLESTEGGSQKSKAVFEKKNQKTNSAVAQQQKKLEKYHNELMGLEMNGAAPSGHIAKEVFKGVRDGVKGAVTRPLEIIKHRRFGSAENVSTTTSSPGSKIDGLEEEPNSPLGEEGYVADSNLSAARYNSDDDSSSVASATHIGVPTHSNSPRHSLPPSPPTSYDQDIGELREVNARLHEQIEGLKRQLNIMAESLHEERCNSEQLRDLLNNITTEWNDVSELRQNEMITVKQELERAEERIERIEYRSAERANEIEEALESYVTRVLKIEAFQQQSQQMMGLDDYFDQSAQAKALLSKFLTVVLAILQIVLIICTTLARIVIPFTRTRVRIAITSVVILTVAILWRYQESDNVRFVMDSVTGQFTMISERLASLVCPLVNFVRKIYQRDNS</sequence>
<dbReference type="PANTHER" id="PTHR17613:SF14">
    <property type="entry name" value="DEMENTIN, ISOFORM H"/>
    <property type="match status" value="1"/>
</dbReference>
<dbReference type="Proteomes" id="UP001159428">
    <property type="component" value="Unassembled WGS sequence"/>
</dbReference>
<feature type="compositionally biased region" description="Low complexity" evidence="8">
    <location>
        <begin position="180"/>
        <end position="193"/>
    </location>
</feature>
<dbReference type="EMBL" id="CALNXJ010000038">
    <property type="protein sequence ID" value="CAH3144026.1"/>
    <property type="molecule type" value="Genomic_DNA"/>
</dbReference>
<evidence type="ECO:0000256" key="2">
    <source>
        <dbReference type="ARBA" id="ARBA00008108"/>
    </source>
</evidence>
<feature type="compositionally biased region" description="Basic and acidic residues" evidence="8">
    <location>
        <begin position="101"/>
        <end position="112"/>
    </location>
</feature>
<feature type="region of interest" description="Disordered" evidence="8">
    <location>
        <begin position="399"/>
        <end position="438"/>
    </location>
</feature>
<reference evidence="10 11" key="1">
    <citation type="submission" date="2022-05" db="EMBL/GenBank/DDBJ databases">
        <authorList>
            <consortium name="Genoscope - CEA"/>
            <person name="William W."/>
        </authorList>
    </citation>
    <scope>NUCLEOTIDE SEQUENCE [LARGE SCALE GENOMIC DNA]</scope>
</reference>
<accession>A0AAU9XDD5</accession>
<feature type="transmembrane region" description="Helical" evidence="9">
    <location>
        <begin position="640"/>
        <end position="659"/>
    </location>
</feature>
<keyword evidence="5 7" id="KW-0175">Coiled coil</keyword>
<evidence type="ECO:0000256" key="6">
    <source>
        <dbReference type="ARBA" id="ARBA00023136"/>
    </source>
</evidence>
<keyword evidence="11" id="KW-1185">Reference proteome</keyword>
<organism evidence="10 11">
    <name type="scientific">Pocillopora meandrina</name>
    <dbReference type="NCBI Taxonomy" id="46732"/>
    <lineage>
        <taxon>Eukaryota</taxon>
        <taxon>Metazoa</taxon>
        <taxon>Cnidaria</taxon>
        <taxon>Anthozoa</taxon>
        <taxon>Hexacorallia</taxon>
        <taxon>Scleractinia</taxon>
        <taxon>Astrocoeniina</taxon>
        <taxon>Pocilloporidae</taxon>
        <taxon>Pocillopora</taxon>
    </lineage>
</organism>
<comment type="similarity">
    <text evidence="2">Belongs to the TEX28 family.</text>
</comment>
<keyword evidence="3 9" id="KW-0812">Transmembrane</keyword>
<evidence type="ECO:0000256" key="4">
    <source>
        <dbReference type="ARBA" id="ARBA00022989"/>
    </source>
</evidence>
<evidence type="ECO:0000313" key="10">
    <source>
        <dbReference type="EMBL" id="CAH3144026.1"/>
    </source>
</evidence>
<comment type="subcellular location">
    <subcellularLocation>
        <location evidence="1">Membrane</location>
    </subcellularLocation>
</comment>
<comment type="caution">
    <text evidence="10">The sequence shown here is derived from an EMBL/GenBank/DDBJ whole genome shotgun (WGS) entry which is preliminary data.</text>
</comment>
<evidence type="ECO:0000256" key="7">
    <source>
        <dbReference type="SAM" id="Coils"/>
    </source>
</evidence>
<keyword evidence="4 9" id="KW-1133">Transmembrane helix</keyword>
<feature type="region of interest" description="Disordered" evidence="8">
    <location>
        <begin position="101"/>
        <end position="127"/>
    </location>
</feature>
<evidence type="ECO:0000256" key="9">
    <source>
        <dbReference type="SAM" id="Phobius"/>
    </source>
</evidence>